<dbReference type="SMART" id="SM00355">
    <property type="entry name" value="ZnF_C2H2"/>
    <property type="match status" value="2"/>
</dbReference>
<dbReference type="PROSITE" id="PS50297">
    <property type="entry name" value="ANK_REP_REGION"/>
    <property type="match status" value="1"/>
</dbReference>
<dbReference type="Proteomes" id="UP001148614">
    <property type="component" value="Unassembled WGS sequence"/>
</dbReference>
<keyword evidence="1" id="KW-0040">ANK repeat</keyword>
<reference evidence="3" key="1">
    <citation type="submission" date="2022-07" db="EMBL/GenBank/DDBJ databases">
        <title>Genome Sequence of Xylaria arbuscula.</title>
        <authorList>
            <person name="Buettner E."/>
        </authorList>
    </citation>
    <scope>NUCLEOTIDE SEQUENCE</scope>
    <source>
        <strain evidence="3">VT107</strain>
    </source>
</reference>
<dbReference type="InterPro" id="IPR013087">
    <property type="entry name" value="Znf_C2H2_type"/>
</dbReference>
<evidence type="ECO:0000313" key="3">
    <source>
        <dbReference type="EMBL" id="KAJ3578805.1"/>
    </source>
</evidence>
<keyword evidence="4" id="KW-1185">Reference proteome</keyword>
<evidence type="ECO:0000256" key="1">
    <source>
        <dbReference type="PROSITE-ProRule" id="PRU00023"/>
    </source>
</evidence>
<evidence type="ECO:0000259" key="2">
    <source>
        <dbReference type="SMART" id="SM00355"/>
    </source>
</evidence>
<dbReference type="Gene3D" id="1.25.40.20">
    <property type="entry name" value="Ankyrin repeat-containing domain"/>
    <property type="match status" value="2"/>
</dbReference>
<comment type="caution">
    <text evidence="3">The sequence shown here is derived from an EMBL/GenBank/DDBJ whole genome shotgun (WGS) entry which is preliminary data.</text>
</comment>
<gene>
    <name evidence="3" type="ORF">NPX13_g1762</name>
</gene>
<dbReference type="PANTHER" id="PTHR10039:SF14">
    <property type="entry name" value="NACHT DOMAIN-CONTAINING PROTEIN"/>
    <property type="match status" value="1"/>
</dbReference>
<dbReference type="AlphaFoldDB" id="A0A9W8NKU7"/>
<dbReference type="VEuPathDB" id="FungiDB:F4678DRAFT_87902"/>
<organism evidence="3 4">
    <name type="scientific">Xylaria arbuscula</name>
    <dbReference type="NCBI Taxonomy" id="114810"/>
    <lineage>
        <taxon>Eukaryota</taxon>
        <taxon>Fungi</taxon>
        <taxon>Dikarya</taxon>
        <taxon>Ascomycota</taxon>
        <taxon>Pezizomycotina</taxon>
        <taxon>Sordariomycetes</taxon>
        <taxon>Xylariomycetidae</taxon>
        <taxon>Xylariales</taxon>
        <taxon>Xylariaceae</taxon>
        <taxon>Xylaria</taxon>
    </lineage>
</organism>
<dbReference type="PANTHER" id="PTHR10039">
    <property type="entry name" value="AMELOGENIN"/>
    <property type="match status" value="1"/>
</dbReference>
<dbReference type="InterPro" id="IPR036770">
    <property type="entry name" value="Ankyrin_rpt-contain_sf"/>
</dbReference>
<accession>A0A9W8NKU7</accession>
<dbReference type="InterPro" id="IPR002110">
    <property type="entry name" value="Ankyrin_rpt"/>
</dbReference>
<dbReference type="Pfam" id="PF24809">
    <property type="entry name" value="DUF7708"/>
    <property type="match status" value="1"/>
</dbReference>
<dbReference type="InterPro" id="IPR056125">
    <property type="entry name" value="DUF7708"/>
</dbReference>
<protein>
    <recommendedName>
        <fullName evidence="2">C2H2-type domain-containing protein</fullName>
    </recommendedName>
</protein>
<feature type="domain" description="C2H2-type" evidence="2">
    <location>
        <begin position="752"/>
        <end position="779"/>
    </location>
</feature>
<evidence type="ECO:0000313" key="4">
    <source>
        <dbReference type="Proteomes" id="UP001148614"/>
    </source>
</evidence>
<sequence>MAGTALERALQRFQDGLTQEQRQQFNATSVEDVKAEIRNIQDRLGSVKKLRSLRRISQFLEAMGQIEQLVQIFLNVSNVVAFVWGPIKFTLLVAAARVESLECLLDAYVELGEIIPSLQQYDQLFKAAPCVLEVLELYFCDILEFHQNALSVFARPAWKKFFDATWKTFKTNFKSILESLRRHRALLHDLKLDAACLEIQTSRSQISDLVQKSSDQMISRVADIGNGLGDTYKKLSDKVYDLGKTLDDQRAAQRAALPLQQMSAIIDKLGHPHLEDDQYNALNSCHEQSGQWIFQDSTYLKWTKSTALPESALFIHGIPGAVQLIVRDPAIVPELYDRCCVVNNSEARQLSSLKAWAAHLLKSQRECMVILDGLDECDHKSAGNEARQILNWLTTTVIPDGEKVGSQIRLLALGQRDGVVDSILSKYPSIRLDAVGSHHNDIYMFASSRASEITERFGLQLEEERTMIEKVATTAKGMFLYAKVVMDNLLAQGCLAEFDQELEVKFPTGLNEAYERIVFRVLDNPARHHTHRDAAAKILRWLTCAIRPLKWNEIQRVDSCKSICGSFVEVDESDHKNPLTNLVVNLVHDTARRYLIDTRRVDLLAANATMVLFSSAYLASIPFDRDGDQDFILRNALNGYYGLQDYMISSWESHTALGLDQARMLPLEVKNSLGAVLVNFLKHCKFDIPFKEDTSDFENIKKVLNEEKFALLVQYLEILSSTIRKVTEEIRIPLLDKRTRSVFISLNGPPGYKCPNPGCLMFSEIFETKKAREEHVAQHHNQFTCPVDGCLRQTLGFTSGSELRKHNEQVHSCQAVDSATFPTVGKSQDIWSAARFGDIDYFEDVLQKRDNLRRIDKGRDTLLTVAAQHGQLELCQYLVRCGYGIFHAGNEAFPSKTALGAAIETRNKELFDLLISLAHEDEMRDFTDGDALTAHYAAAINSGEREFIDAIFTLILTKKDHIDFDDLFYHIAKYPPARHADASEVYDALRAVVEKYNAWESLSGPKLKTGGNYVMLACCSKNPNVLSFLLQHTSPEEWYATDHKYKRPPIFAAILYGSIECVQLLFKYAGTEIMEHYDGEGNGPLHLVCEFGNDRIIEMLNVVLPYSMSHLNNRNADGNTPLHRALYMSSHETLLKIQPLLDTGAIDFSVRNHAGETVFDLERDPAVLSALHSAANRKKWKTPGHDDISSSARPLDLASSVDHSALCALY</sequence>
<dbReference type="EMBL" id="JANPWZ010000168">
    <property type="protein sequence ID" value="KAJ3578805.1"/>
    <property type="molecule type" value="Genomic_DNA"/>
</dbReference>
<feature type="repeat" description="ANK" evidence="1">
    <location>
        <begin position="1117"/>
        <end position="1145"/>
    </location>
</feature>
<feature type="domain" description="C2H2-type" evidence="2">
    <location>
        <begin position="783"/>
        <end position="811"/>
    </location>
</feature>
<dbReference type="SMART" id="SM00248">
    <property type="entry name" value="ANK"/>
    <property type="match status" value="6"/>
</dbReference>
<name>A0A9W8NKU7_9PEZI</name>
<proteinExistence type="predicted"/>
<dbReference type="SUPFAM" id="SSF48403">
    <property type="entry name" value="Ankyrin repeat"/>
    <property type="match status" value="1"/>
</dbReference>
<dbReference type="PROSITE" id="PS50088">
    <property type="entry name" value="ANK_REPEAT"/>
    <property type="match status" value="1"/>
</dbReference>